<organism evidence="1 2">
    <name type="scientific">Candidatus Enterovibrio escicola</name>
    <dbReference type="NCBI Taxonomy" id="1927127"/>
    <lineage>
        <taxon>Bacteria</taxon>
        <taxon>Pseudomonadati</taxon>
        <taxon>Pseudomonadota</taxon>
        <taxon>Gammaproteobacteria</taxon>
        <taxon>Vibrionales</taxon>
        <taxon>Vibrionaceae</taxon>
        <taxon>Enterovibrio</taxon>
    </lineage>
</organism>
<protein>
    <submittedName>
        <fullName evidence="1">Mobile element protein</fullName>
    </submittedName>
</protein>
<evidence type="ECO:0000313" key="1">
    <source>
        <dbReference type="EMBL" id="PCS23504.1"/>
    </source>
</evidence>
<name>A0A2A5T5R9_9GAMM</name>
<reference evidence="2" key="1">
    <citation type="submission" date="2017-04" db="EMBL/GenBank/DDBJ databases">
        <title>Genome evolution of the luminous symbionts of deep sea anglerfish.</title>
        <authorList>
            <person name="Hendry T.A."/>
        </authorList>
    </citation>
    <scope>NUCLEOTIDE SEQUENCE [LARGE SCALE GENOMIC DNA]</scope>
</reference>
<gene>
    <name evidence="1" type="ORF">BTN49_0472</name>
</gene>
<keyword evidence="2" id="KW-1185">Reference proteome</keyword>
<comment type="caution">
    <text evidence="1">The sequence shown here is derived from an EMBL/GenBank/DDBJ whole genome shotgun (WGS) entry which is preliminary data.</text>
</comment>
<dbReference type="AlphaFoldDB" id="A0A2A5T5R9"/>
<proteinExistence type="predicted"/>
<dbReference type="EMBL" id="NBYY01000009">
    <property type="protein sequence ID" value="PCS23504.1"/>
    <property type="molecule type" value="Genomic_DNA"/>
</dbReference>
<accession>A0A2A5T5R9</accession>
<evidence type="ECO:0000313" key="2">
    <source>
        <dbReference type="Proteomes" id="UP000219020"/>
    </source>
</evidence>
<dbReference type="Proteomes" id="UP000219020">
    <property type="component" value="Unassembled WGS sequence"/>
</dbReference>
<sequence>MPSIGVSRFQNLFIHFVCRYLTNEFPELVNYTRMLKFMQGVLVPL</sequence>